<evidence type="ECO:0000256" key="7">
    <source>
        <dbReference type="PROSITE-ProRule" id="PRU00782"/>
    </source>
</evidence>
<dbReference type="Gene3D" id="3.40.850.10">
    <property type="entry name" value="Kinesin motor domain"/>
    <property type="match status" value="1"/>
</dbReference>
<keyword evidence="5 7" id="KW-0505">Motor protein</keyword>
<dbReference type="SUPFAM" id="SSF50084">
    <property type="entry name" value="Myosin S1 fragment, N-terminal domain"/>
    <property type="match status" value="1"/>
</dbReference>
<reference evidence="10" key="2">
    <citation type="submission" date="2025-09" db="UniProtKB">
        <authorList>
            <consortium name="Ensembl"/>
        </authorList>
    </citation>
    <scope>IDENTIFICATION</scope>
</reference>
<feature type="compositionally biased region" description="Low complexity" evidence="8">
    <location>
        <begin position="589"/>
        <end position="605"/>
    </location>
</feature>
<dbReference type="FunFam" id="1.10.10.820:FF:000001">
    <property type="entry name" value="Myosin heavy chain"/>
    <property type="match status" value="1"/>
</dbReference>
<keyword evidence="2 7" id="KW-0547">Nucleotide-binding</keyword>
<dbReference type="GO" id="GO:0051015">
    <property type="term" value="F:actin filament binding"/>
    <property type="evidence" value="ECO:0007669"/>
    <property type="project" value="TreeGrafter"/>
</dbReference>
<reference evidence="10" key="1">
    <citation type="submission" date="2025-08" db="UniProtKB">
        <authorList>
            <consortium name="Ensembl"/>
        </authorList>
    </citation>
    <scope>IDENTIFICATION</scope>
</reference>
<name>A0A8B9UA82_9AVES</name>
<evidence type="ECO:0000313" key="11">
    <source>
        <dbReference type="Proteomes" id="UP000694549"/>
    </source>
</evidence>
<dbReference type="GO" id="GO:0016459">
    <property type="term" value="C:myosin complex"/>
    <property type="evidence" value="ECO:0007669"/>
    <property type="project" value="UniProtKB-KW"/>
</dbReference>
<dbReference type="Gene3D" id="1.20.120.720">
    <property type="entry name" value="Myosin VI head, motor domain, U50 subdomain"/>
    <property type="match status" value="1"/>
</dbReference>
<feature type="domain" description="Myosin motor" evidence="9">
    <location>
        <begin position="62"/>
        <end position="574"/>
    </location>
</feature>
<dbReference type="Pfam" id="PF00063">
    <property type="entry name" value="Myosin_head"/>
    <property type="match status" value="2"/>
</dbReference>
<comment type="similarity">
    <text evidence="1 7">Belongs to the TRAFAC class myosin-kinesin ATPase superfamily. Myosin family.</text>
</comment>
<evidence type="ECO:0000256" key="5">
    <source>
        <dbReference type="ARBA" id="ARBA00023175"/>
    </source>
</evidence>
<protein>
    <recommendedName>
        <fullName evidence="9">Myosin motor domain-containing protein</fullName>
    </recommendedName>
</protein>
<dbReference type="GO" id="GO:0007015">
    <property type="term" value="P:actin filament organization"/>
    <property type="evidence" value="ECO:0007669"/>
    <property type="project" value="TreeGrafter"/>
</dbReference>
<evidence type="ECO:0000259" key="9">
    <source>
        <dbReference type="PROSITE" id="PS51456"/>
    </source>
</evidence>
<dbReference type="PROSITE" id="PS51456">
    <property type="entry name" value="MYOSIN_MOTOR"/>
    <property type="match status" value="1"/>
</dbReference>
<dbReference type="AlphaFoldDB" id="A0A8B9UA82"/>
<dbReference type="InterPro" id="IPR036961">
    <property type="entry name" value="Kinesin_motor_dom_sf"/>
</dbReference>
<dbReference type="PRINTS" id="PR00193">
    <property type="entry name" value="MYOSINHEAVY"/>
</dbReference>
<accession>A0A8B9UA82</accession>
<dbReference type="GO" id="GO:0000146">
    <property type="term" value="F:microfilament motor activity"/>
    <property type="evidence" value="ECO:0007669"/>
    <property type="project" value="TreeGrafter"/>
</dbReference>
<dbReference type="PANTHER" id="PTHR13140">
    <property type="entry name" value="MYOSIN"/>
    <property type="match status" value="1"/>
</dbReference>
<keyword evidence="3 7" id="KW-0067">ATP-binding</keyword>
<evidence type="ECO:0000256" key="4">
    <source>
        <dbReference type="ARBA" id="ARBA00023123"/>
    </source>
</evidence>
<sequence length="704" mass="77800">AIWPRGARVWIPDSVQVWRAAELTRDYKEGDAVLHLRLEDGSTLVYPLESQLPPLCNPECLSGKDDLVALSYLHEPAVLHSLRVRFLEANAIYTYCGIILVAINPYKPLPIYEEEVIYAYSGREMGDMDPHIFALAEEAYKQMVRFGKNQSLIISGESGAGKTASAKYAMRYFTTVGGCLGDSSMEEKVLASSPVMEAFGNAKTTRNDNSSRFGKYIEIGFSQARVTGATIKTYLLEKSRVTFQAGAERNYHIFYQLCASAALPELQGLGLRGAETFHYTRQGRCAAGMDDAADLDNTRHAFNLLGTVLVGHGWGTPWGRAHSARPHRDPHPGGAGDTSVPLQPADEALRWFCKLLGIEEVQVTRWLCHRKLMTAGETYLKPLSRQQALDSRDALAKHMYGQVFRWMASRVNRALRSPEGHHTSIGILDIYGFEMFEFNSFEQFCINYANEKLQQLFNLHVFKLEQEEYVTEEIPWVFVDFCDNQPCIELIDGRLGILDLLNEECKVGTSDGSWAQKLYQTHLGSSHFQKPKRPMDAFIVCHFAGKVEYQCSGFVEKNRDTIPEELVGLLRASKVRASPVGAGRGGSSGPRLPGRPSRRSLPGSQRSKKSISSQVQDGGAPNPALSQGTPQALLLALTTSPLCSAVQSLPEPADGDAGQHHAALRPLHQTQRREAALCVSAVGAPWDPLPAMSLLPCMPWCTPG</sequence>
<dbReference type="PANTHER" id="PTHR13140:SF356">
    <property type="entry name" value="UNCONVENTIONAL MYOSIN-VB"/>
    <property type="match status" value="1"/>
</dbReference>
<keyword evidence="11" id="KW-1185">Reference proteome</keyword>
<feature type="binding site" evidence="7">
    <location>
        <begin position="156"/>
        <end position="163"/>
    </location>
    <ligand>
        <name>ATP</name>
        <dbReference type="ChEBI" id="CHEBI:30616"/>
    </ligand>
</feature>
<evidence type="ECO:0000256" key="3">
    <source>
        <dbReference type="ARBA" id="ARBA00022840"/>
    </source>
</evidence>
<dbReference type="GO" id="GO:0016020">
    <property type="term" value="C:membrane"/>
    <property type="evidence" value="ECO:0007669"/>
    <property type="project" value="TreeGrafter"/>
</dbReference>
<keyword evidence="6 7" id="KW-0009">Actin-binding</keyword>
<evidence type="ECO:0000256" key="2">
    <source>
        <dbReference type="ARBA" id="ARBA00022741"/>
    </source>
</evidence>
<dbReference type="Ensembl" id="ENSAZOT00000006713.1">
    <property type="protein sequence ID" value="ENSAZOP00000006281.1"/>
    <property type="gene ID" value="ENSAZOG00000004029.1"/>
</dbReference>
<comment type="caution">
    <text evidence="7">Lacks conserved residue(s) required for the propagation of feature annotation.</text>
</comment>
<evidence type="ECO:0000313" key="10">
    <source>
        <dbReference type="Ensembl" id="ENSAZOP00000006281.1"/>
    </source>
</evidence>
<dbReference type="SMART" id="SM00242">
    <property type="entry name" value="MYSc"/>
    <property type="match status" value="1"/>
</dbReference>
<dbReference type="GO" id="GO:0005524">
    <property type="term" value="F:ATP binding"/>
    <property type="evidence" value="ECO:0007669"/>
    <property type="project" value="UniProtKB-UniRule"/>
</dbReference>
<keyword evidence="4 7" id="KW-0518">Myosin</keyword>
<dbReference type="InterPro" id="IPR027417">
    <property type="entry name" value="P-loop_NTPase"/>
</dbReference>
<dbReference type="GO" id="GO:0005737">
    <property type="term" value="C:cytoplasm"/>
    <property type="evidence" value="ECO:0007669"/>
    <property type="project" value="TreeGrafter"/>
</dbReference>
<dbReference type="SUPFAM" id="SSF52540">
    <property type="entry name" value="P-loop containing nucleoside triphosphate hydrolases"/>
    <property type="match status" value="1"/>
</dbReference>
<proteinExistence type="inferred from homology"/>
<organism evidence="10 11">
    <name type="scientific">Anas zonorhyncha</name>
    <name type="common">Eastern spot-billed duck</name>
    <dbReference type="NCBI Taxonomy" id="75864"/>
    <lineage>
        <taxon>Eukaryota</taxon>
        <taxon>Metazoa</taxon>
        <taxon>Chordata</taxon>
        <taxon>Craniata</taxon>
        <taxon>Vertebrata</taxon>
        <taxon>Euteleostomi</taxon>
        <taxon>Archelosauria</taxon>
        <taxon>Archosauria</taxon>
        <taxon>Dinosauria</taxon>
        <taxon>Saurischia</taxon>
        <taxon>Theropoda</taxon>
        <taxon>Coelurosauria</taxon>
        <taxon>Aves</taxon>
        <taxon>Neognathae</taxon>
        <taxon>Galloanserae</taxon>
        <taxon>Anseriformes</taxon>
        <taxon>Anatidae</taxon>
        <taxon>Anatinae</taxon>
        <taxon>Anas</taxon>
    </lineage>
</organism>
<dbReference type="InterPro" id="IPR001609">
    <property type="entry name" value="Myosin_head_motor_dom-like"/>
</dbReference>
<evidence type="ECO:0000256" key="1">
    <source>
        <dbReference type="ARBA" id="ARBA00008314"/>
    </source>
</evidence>
<feature type="region of interest" description="Disordered" evidence="8">
    <location>
        <begin position="320"/>
        <end position="340"/>
    </location>
</feature>
<feature type="region of interest" description="Disordered" evidence="8">
    <location>
        <begin position="578"/>
        <end position="627"/>
    </location>
</feature>
<dbReference type="Gene3D" id="1.20.58.530">
    <property type="match status" value="1"/>
</dbReference>
<evidence type="ECO:0000256" key="8">
    <source>
        <dbReference type="SAM" id="MobiDB-lite"/>
    </source>
</evidence>
<dbReference type="Proteomes" id="UP000694549">
    <property type="component" value="Unplaced"/>
</dbReference>
<evidence type="ECO:0000256" key="6">
    <source>
        <dbReference type="ARBA" id="ARBA00023203"/>
    </source>
</evidence>